<proteinExistence type="predicted"/>
<accession>A0ABR2E6Z9</accession>
<sequence length="113" mass="12154">MPEQEIGRVIHPVAKALSVSIINLHFLAHAEFLNSKQASLMANNSVEVQSVTPTDLEKVIKQFESSSLKHPPMPALSKLPNVAPSTLNFNSPNNGGHQVSLEIITCSTAKSAK</sequence>
<evidence type="ECO:0000313" key="1">
    <source>
        <dbReference type="EMBL" id="KAK8553791.1"/>
    </source>
</evidence>
<dbReference type="EMBL" id="JBBPBM010000019">
    <property type="protein sequence ID" value="KAK8553791.1"/>
    <property type="molecule type" value="Genomic_DNA"/>
</dbReference>
<name>A0ABR2E6Z9_9ROSI</name>
<organism evidence="1 2">
    <name type="scientific">Hibiscus sabdariffa</name>
    <name type="common">roselle</name>
    <dbReference type="NCBI Taxonomy" id="183260"/>
    <lineage>
        <taxon>Eukaryota</taxon>
        <taxon>Viridiplantae</taxon>
        <taxon>Streptophyta</taxon>
        <taxon>Embryophyta</taxon>
        <taxon>Tracheophyta</taxon>
        <taxon>Spermatophyta</taxon>
        <taxon>Magnoliopsida</taxon>
        <taxon>eudicotyledons</taxon>
        <taxon>Gunneridae</taxon>
        <taxon>Pentapetalae</taxon>
        <taxon>rosids</taxon>
        <taxon>malvids</taxon>
        <taxon>Malvales</taxon>
        <taxon>Malvaceae</taxon>
        <taxon>Malvoideae</taxon>
        <taxon>Hibiscus</taxon>
    </lineage>
</organism>
<gene>
    <name evidence="1" type="ORF">V6N12_030774</name>
</gene>
<protein>
    <submittedName>
        <fullName evidence="1">Uncharacterized protein</fullName>
    </submittedName>
</protein>
<evidence type="ECO:0000313" key="2">
    <source>
        <dbReference type="Proteomes" id="UP001472677"/>
    </source>
</evidence>
<keyword evidence="2" id="KW-1185">Reference proteome</keyword>
<reference evidence="1 2" key="1">
    <citation type="journal article" date="2024" name="G3 (Bethesda)">
        <title>Genome assembly of Hibiscus sabdariffa L. provides insights into metabolisms of medicinal natural products.</title>
        <authorList>
            <person name="Kim T."/>
        </authorList>
    </citation>
    <scope>NUCLEOTIDE SEQUENCE [LARGE SCALE GENOMIC DNA]</scope>
    <source>
        <strain evidence="1">TK-2024</strain>
        <tissue evidence="1">Old leaves</tissue>
    </source>
</reference>
<comment type="caution">
    <text evidence="1">The sequence shown here is derived from an EMBL/GenBank/DDBJ whole genome shotgun (WGS) entry which is preliminary data.</text>
</comment>
<dbReference type="Proteomes" id="UP001472677">
    <property type="component" value="Unassembled WGS sequence"/>
</dbReference>